<dbReference type="HOGENOM" id="CLU_3097172_0_0_9"/>
<name>C0D1T1_9FIRM</name>
<keyword evidence="2" id="KW-1185">Reference proteome</keyword>
<dbReference type="Proteomes" id="UP000004756">
    <property type="component" value="Unassembled WGS sequence"/>
</dbReference>
<organism evidence="1 2">
    <name type="scientific">[Clostridium] asparagiforme DSM 15981</name>
    <dbReference type="NCBI Taxonomy" id="518636"/>
    <lineage>
        <taxon>Bacteria</taxon>
        <taxon>Bacillati</taxon>
        <taxon>Bacillota</taxon>
        <taxon>Clostridia</taxon>
        <taxon>Lachnospirales</taxon>
        <taxon>Lachnospiraceae</taxon>
        <taxon>Enterocloster</taxon>
    </lineage>
</organism>
<comment type="caution">
    <text evidence="1">The sequence shown here is derived from an EMBL/GenBank/DDBJ whole genome shotgun (WGS) entry which is preliminary data.</text>
</comment>
<gene>
    <name evidence="1" type="ORF">CLOSTASPAR_03219</name>
</gene>
<sequence length="51" mass="5861">MFQKIHDFPLFFTIFPILGYQKRQGALALPFERLQWSATQSAGDCLIAMGR</sequence>
<dbReference type="EMBL" id="ACCJ01000238">
    <property type="protein sequence ID" value="EEG54711.1"/>
    <property type="molecule type" value="Genomic_DNA"/>
</dbReference>
<reference evidence="1 2" key="1">
    <citation type="submission" date="2009-02" db="EMBL/GenBank/DDBJ databases">
        <title>Draft genome sequence of Clostridium asparagiforme (DSM 15981).</title>
        <authorList>
            <person name="Sudarsanam P."/>
            <person name="Ley R."/>
            <person name="Guruge J."/>
            <person name="Turnbaugh P.J."/>
            <person name="Mahowald M."/>
            <person name="Liep D."/>
            <person name="Gordon J."/>
        </authorList>
    </citation>
    <scope>NUCLEOTIDE SEQUENCE [LARGE SCALE GENOMIC DNA]</scope>
    <source>
        <strain evidence="1 2">DSM 15981</strain>
    </source>
</reference>
<protein>
    <submittedName>
        <fullName evidence="1">Uncharacterized protein</fullName>
    </submittedName>
</protein>
<dbReference type="AlphaFoldDB" id="C0D1T1"/>
<proteinExistence type="predicted"/>
<evidence type="ECO:0000313" key="2">
    <source>
        <dbReference type="Proteomes" id="UP000004756"/>
    </source>
</evidence>
<accession>C0D1T1</accession>
<evidence type="ECO:0000313" key="1">
    <source>
        <dbReference type="EMBL" id="EEG54711.1"/>
    </source>
</evidence>